<dbReference type="EMBL" id="BAAACA010000014">
    <property type="protein sequence ID" value="GAA0593346.1"/>
    <property type="molecule type" value="Genomic_DNA"/>
</dbReference>
<dbReference type="Proteomes" id="UP001500668">
    <property type="component" value="Unassembled WGS sequence"/>
</dbReference>
<proteinExistence type="predicted"/>
<feature type="signal peptide" evidence="1">
    <location>
        <begin position="1"/>
        <end position="44"/>
    </location>
</feature>
<organism evidence="2 3">
    <name type="scientific">Streptomyces crystallinus</name>
    <dbReference type="NCBI Taxonomy" id="68191"/>
    <lineage>
        <taxon>Bacteria</taxon>
        <taxon>Bacillati</taxon>
        <taxon>Actinomycetota</taxon>
        <taxon>Actinomycetes</taxon>
        <taxon>Kitasatosporales</taxon>
        <taxon>Streptomycetaceae</taxon>
        <taxon>Streptomyces</taxon>
    </lineage>
</organism>
<gene>
    <name evidence="2" type="ORF">GCM10010394_23330</name>
</gene>
<protein>
    <recommendedName>
        <fullName evidence="4">Secreted protein</fullName>
    </recommendedName>
</protein>
<sequence length="137" mass="14359">MSESGFGEAANSPDGTGFMRLRHTAAAVCGALALLLTQSASASAATGHFSYKFIGLDGAPQSVTLHDPVSPGCVVLPEVADPGSSEPAFAPHNDTDEWVMVFTEPDCTGDSWTLRPHGNPATDRLKLRSVFLTGRTQ</sequence>
<feature type="chain" id="PRO_5045981354" description="Secreted protein" evidence="1">
    <location>
        <begin position="45"/>
        <end position="137"/>
    </location>
</feature>
<reference evidence="3" key="1">
    <citation type="journal article" date="2019" name="Int. J. Syst. Evol. Microbiol.">
        <title>The Global Catalogue of Microorganisms (GCM) 10K type strain sequencing project: providing services to taxonomists for standard genome sequencing and annotation.</title>
        <authorList>
            <consortium name="The Broad Institute Genomics Platform"/>
            <consortium name="The Broad Institute Genome Sequencing Center for Infectious Disease"/>
            <person name="Wu L."/>
            <person name="Ma J."/>
        </authorList>
    </citation>
    <scope>NUCLEOTIDE SEQUENCE [LARGE SCALE GENOMIC DNA]</scope>
    <source>
        <strain evidence="3">JCM 5067</strain>
    </source>
</reference>
<accession>A0ABP3QLT9</accession>
<keyword evidence="1" id="KW-0732">Signal</keyword>
<evidence type="ECO:0000256" key="1">
    <source>
        <dbReference type="SAM" id="SignalP"/>
    </source>
</evidence>
<comment type="caution">
    <text evidence="2">The sequence shown here is derived from an EMBL/GenBank/DDBJ whole genome shotgun (WGS) entry which is preliminary data.</text>
</comment>
<keyword evidence="3" id="KW-1185">Reference proteome</keyword>
<name>A0ABP3QLT9_9ACTN</name>
<evidence type="ECO:0008006" key="4">
    <source>
        <dbReference type="Google" id="ProtNLM"/>
    </source>
</evidence>
<evidence type="ECO:0000313" key="2">
    <source>
        <dbReference type="EMBL" id="GAA0593346.1"/>
    </source>
</evidence>
<evidence type="ECO:0000313" key="3">
    <source>
        <dbReference type="Proteomes" id="UP001500668"/>
    </source>
</evidence>